<dbReference type="AlphaFoldDB" id="A0A1M7U9D6"/>
<organism evidence="13 14">
    <name type="scientific">Bradyrhizobium erythrophlei</name>
    <dbReference type="NCBI Taxonomy" id="1437360"/>
    <lineage>
        <taxon>Bacteria</taxon>
        <taxon>Pseudomonadati</taxon>
        <taxon>Pseudomonadota</taxon>
        <taxon>Alphaproteobacteria</taxon>
        <taxon>Hyphomicrobiales</taxon>
        <taxon>Nitrobacteraceae</taxon>
        <taxon>Bradyrhizobium</taxon>
    </lineage>
</organism>
<evidence type="ECO:0000256" key="4">
    <source>
        <dbReference type="ARBA" id="ARBA00009000"/>
    </source>
</evidence>
<evidence type="ECO:0000259" key="12">
    <source>
        <dbReference type="SMART" id="SM00642"/>
    </source>
</evidence>
<dbReference type="NCBIfam" id="NF003811">
    <property type="entry name" value="PRK05402.1"/>
    <property type="match status" value="1"/>
</dbReference>
<dbReference type="Gene3D" id="2.60.40.10">
    <property type="entry name" value="Immunoglobulins"/>
    <property type="match status" value="2"/>
</dbReference>
<dbReference type="SMART" id="SM00642">
    <property type="entry name" value="Aamy"/>
    <property type="match status" value="1"/>
</dbReference>
<dbReference type="FunFam" id="2.60.40.10:FF:000169">
    <property type="entry name" value="1,4-alpha-glucan branching enzyme GlgB"/>
    <property type="match status" value="1"/>
</dbReference>
<feature type="active site" description="Nucleophile" evidence="10 11">
    <location>
        <position position="398"/>
    </location>
</feature>
<dbReference type="UniPathway" id="UPA00164"/>
<dbReference type="NCBIfam" id="NF008967">
    <property type="entry name" value="PRK12313.1"/>
    <property type="match status" value="1"/>
</dbReference>
<evidence type="ECO:0000313" key="13">
    <source>
        <dbReference type="EMBL" id="SHN79528.1"/>
    </source>
</evidence>
<dbReference type="SUPFAM" id="SSF51445">
    <property type="entry name" value="(Trans)glycosidases"/>
    <property type="match status" value="1"/>
</dbReference>
<dbReference type="GO" id="GO:0004553">
    <property type="term" value="F:hydrolase activity, hydrolyzing O-glycosyl compounds"/>
    <property type="evidence" value="ECO:0007669"/>
    <property type="project" value="InterPro"/>
</dbReference>
<dbReference type="Gene3D" id="2.60.40.1180">
    <property type="entry name" value="Golgi alpha-mannosidase II"/>
    <property type="match status" value="1"/>
</dbReference>
<dbReference type="FunFam" id="3.20.20.80:FF:000003">
    <property type="entry name" value="1,4-alpha-glucan branching enzyme GlgB"/>
    <property type="match status" value="1"/>
</dbReference>
<keyword evidence="8 10" id="KW-0320">Glycogen biosynthesis</keyword>
<dbReference type="GO" id="GO:0005978">
    <property type="term" value="P:glycogen biosynthetic process"/>
    <property type="evidence" value="ECO:0007669"/>
    <property type="project" value="UniProtKB-UniRule"/>
</dbReference>
<dbReference type="GO" id="GO:0003844">
    <property type="term" value="F:1,4-alpha-glucan branching enzyme activity"/>
    <property type="evidence" value="ECO:0007669"/>
    <property type="project" value="UniProtKB-UniRule"/>
</dbReference>
<dbReference type="Pfam" id="PF02806">
    <property type="entry name" value="Alpha-amylase_C"/>
    <property type="match status" value="1"/>
</dbReference>
<evidence type="ECO:0000256" key="9">
    <source>
        <dbReference type="ARBA" id="ARBA00023277"/>
    </source>
</evidence>
<sequence>MTKLSAEAYAILEGRHSDPFQYLGPHKEDGQTVVRAFLPEAEKVDAIAPHGEAAALTRIHDDGLFAGVLPNGSTAYQLRARFGEKVVDLDDPYRFPPVLTDYDLYLLGEGTHQKLYEKLGAHPMEMEGVPGVAFVVFAPNARQVSVVGDFNFWNPRRHPMRVRGLGYWELFIPHAAQGDRYKFNIFSRQGEHLPLKSDPLAFAAEIRPSTASVVFDEEKLPRPRPASVDINSLNGPVSIYEVHLGSWRRKGNNEWLTYREMAEQLPAYAHDMGFTHIEFLPVSEHPFDGSWGYQPTGLFAPTSRFGGPEDFAALIEACHAQGLGVWLDWVPGHFPDDPHGLGRFDGTALYEHANPLQGRHLDWGTLIYNYGRTEAVNFLVSNALFWLDRYGIDGLRVDAVASMLYLDYSRPAGEWVPNRFGGRENLDAIAFLRRFNTEVFGQFPHATTAAEESTAWPQVSRPVEFGGLGFGYKWNMGWMHDTLKYIGKEPIHRQYHHGDILFGLHYAFSENFILPLSHDEVVHGKRSILGRMPGDDWQRFANLRAYYGFMFGHPGKKLLFMGCEFAQSNEWNHDHSLDWHLLQQAPHAGVQSLVRDLNWLYRETPALHELDCDPSGFDWLVADDSHGNVFAWLRKGRDERARCLVVTNFSPNVYHNYIVHVPIAGTWREVLNTDSSHYGGSNVGNVGEVKTLEGMGPELRLTIPPLATIFLVPESH</sequence>
<evidence type="ECO:0000256" key="6">
    <source>
        <dbReference type="ARBA" id="ARBA00022676"/>
    </source>
</evidence>
<dbReference type="Pfam" id="PF00128">
    <property type="entry name" value="Alpha-amylase"/>
    <property type="match status" value="1"/>
</dbReference>
<dbReference type="InterPro" id="IPR006047">
    <property type="entry name" value="GH13_cat_dom"/>
</dbReference>
<dbReference type="InterPro" id="IPR054169">
    <property type="entry name" value="GlgB_N"/>
</dbReference>
<feature type="active site" description="Proton donor" evidence="10 11">
    <location>
        <position position="451"/>
    </location>
</feature>
<dbReference type="SUPFAM" id="SSF81296">
    <property type="entry name" value="E set domains"/>
    <property type="match status" value="2"/>
</dbReference>
<dbReference type="Pfam" id="PF02922">
    <property type="entry name" value="CBM_48"/>
    <property type="match status" value="1"/>
</dbReference>
<dbReference type="InterPro" id="IPR004193">
    <property type="entry name" value="Glyco_hydro_13_N"/>
</dbReference>
<dbReference type="GO" id="GO:0043169">
    <property type="term" value="F:cation binding"/>
    <property type="evidence" value="ECO:0007669"/>
    <property type="project" value="InterPro"/>
</dbReference>
<keyword evidence="5 10" id="KW-0321">Glycogen metabolism</keyword>
<dbReference type="InterPro" id="IPR044143">
    <property type="entry name" value="GlgB_N_E_set_prok"/>
</dbReference>
<dbReference type="OrthoDB" id="9800174at2"/>
<comment type="subunit">
    <text evidence="10">Monomer.</text>
</comment>
<comment type="catalytic activity">
    <reaction evidence="1 10">
        <text>Transfers a segment of a (1-&gt;4)-alpha-D-glucan chain to a primary hydroxy group in a similar glucan chain.</text>
        <dbReference type="EC" id="2.4.1.18"/>
    </reaction>
</comment>
<keyword evidence="7 10" id="KW-0808">Transferase</keyword>
<evidence type="ECO:0000256" key="5">
    <source>
        <dbReference type="ARBA" id="ARBA00022600"/>
    </source>
</evidence>
<dbReference type="PIRSF" id="PIRSF000463">
    <property type="entry name" value="GlgB"/>
    <property type="match status" value="1"/>
</dbReference>
<protein>
    <recommendedName>
        <fullName evidence="10">1,4-alpha-glucan branching enzyme GlgB</fullName>
        <ecNumber evidence="10">2.4.1.18</ecNumber>
    </recommendedName>
    <alternativeName>
        <fullName evidence="10">1,4-alpha-D-glucan:1,4-alpha-D-glucan 6-glucosyl-transferase</fullName>
    </alternativeName>
    <alternativeName>
        <fullName evidence="10">Alpha-(1-&gt;4)-glucan branching enzyme</fullName>
    </alternativeName>
    <alternativeName>
        <fullName evidence="10">Glycogen branching enzyme</fullName>
        <shortName evidence="10">BE</shortName>
    </alternativeName>
</protein>
<accession>A0A1M7U9D6</accession>
<dbReference type="PANTHER" id="PTHR43651">
    <property type="entry name" value="1,4-ALPHA-GLUCAN-BRANCHING ENZYME"/>
    <property type="match status" value="1"/>
</dbReference>
<evidence type="ECO:0000256" key="8">
    <source>
        <dbReference type="ARBA" id="ARBA00023056"/>
    </source>
</evidence>
<reference evidence="14" key="1">
    <citation type="submission" date="2016-11" db="EMBL/GenBank/DDBJ databases">
        <authorList>
            <person name="Varghese N."/>
            <person name="Submissions S."/>
        </authorList>
    </citation>
    <scope>NUCLEOTIDE SEQUENCE [LARGE SCALE GENOMIC DNA]</scope>
    <source>
        <strain evidence="14">GAS401</strain>
    </source>
</reference>
<dbReference type="InterPro" id="IPR017853">
    <property type="entry name" value="GH"/>
</dbReference>
<dbReference type="HAMAP" id="MF_00685">
    <property type="entry name" value="GlgB"/>
    <property type="match status" value="1"/>
</dbReference>
<dbReference type="GO" id="GO:0005829">
    <property type="term" value="C:cytosol"/>
    <property type="evidence" value="ECO:0007669"/>
    <property type="project" value="TreeGrafter"/>
</dbReference>
<comment type="pathway">
    <text evidence="3 10">Glycan biosynthesis; glycogen biosynthesis.</text>
</comment>
<keyword evidence="6 10" id="KW-0328">Glycosyltransferase</keyword>
<keyword evidence="14" id="KW-1185">Reference proteome</keyword>
<dbReference type="PANTHER" id="PTHR43651:SF3">
    <property type="entry name" value="1,4-ALPHA-GLUCAN-BRANCHING ENZYME"/>
    <property type="match status" value="1"/>
</dbReference>
<proteinExistence type="inferred from homology"/>
<evidence type="ECO:0000256" key="2">
    <source>
        <dbReference type="ARBA" id="ARBA00002953"/>
    </source>
</evidence>
<feature type="domain" description="Glycosyl hydrolase family 13 catalytic" evidence="12">
    <location>
        <begin position="241"/>
        <end position="589"/>
    </location>
</feature>
<dbReference type="Proteomes" id="UP000184096">
    <property type="component" value="Chromosome I"/>
</dbReference>
<dbReference type="CDD" id="cd11322">
    <property type="entry name" value="AmyAc_Glg_BE"/>
    <property type="match status" value="1"/>
</dbReference>
<evidence type="ECO:0000313" key="14">
    <source>
        <dbReference type="Proteomes" id="UP000184096"/>
    </source>
</evidence>
<dbReference type="CDD" id="cd02855">
    <property type="entry name" value="E_set_GBE_prok_N"/>
    <property type="match status" value="1"/>
</dbReference>
<dbReference type="NCBIfam" id="TIGR01515">
    <property type="entry name" value="branching_enzym"/>
    <property type="match status" value="1"/>
</dbReference>
<dbReference type="InterPro" id="IPR013780">
    <property type="entry name" value="Glyco_hydro_b"/>
</dbReference>
<dbReference type="InterPro" id="IPR006048">
    <property type="entry name" value="A-amylase/branching_C"/>
</dbReference>
<dbReference type="EC" id="2.4.1.18" evidence="10"/>
<evidence type="ECO:0000256" key="3">
    <source>
        <dbReference type="ARBA" id="ARBA00004964"/>
    </source>
</evidence>
<dbReference type="FunFam" id="2.60.40.1180:FF:000002">
    <property type="entry name" value="1,4-alpha-glucan branching enzyme GlgB"/>
    <property type="match status" value="1"/>
</dbReference>
<evidence type="ECO:0000256" key="1">
    <source>
        <dbReference type="ARBA" id="ARBA00000826"/>
    </source>
</evidence>
<comment type="function">
    <text evidence="2 10">Catalyzes the formation of the alpha-1,6-glucosidic linkages in glycogen by scission of a 1,4-alpha-linked oligosaccharide from growing alpha-1,4-glucan chains and the subsequent attachment of the oligosaccharide to the alpha-1,6 position.</text>
</comment>
<comment type="similarity">
    <text evidence="4 10">Belongs to the glycosyl hydrolase 13 family. GlgB subfamily.</text>
</comment>
<dbReference type="Pfam" id="PF22019">
    <property type="entry name" value="GlgB_N"/>
    <property type="match status" value="1"/>
</dbReference>
<evidence type="ECO:0000256" key="7">
    <source>
        <dbReference type="ARBA" id="ARBA00022679"/>
    </source>
</evidence>
<evidence type="ECO:0000256" key="10">
    <source>
        <dbReference type="HAMAP-Rule" id="MF_00685"/>
    </source>
</evidence>
<gene>
    <name evidence="10" type="primary">glgB</name>
    <name evidence="13" type="ORF">SAMN05444170_4048</name>
</gene>
<keyword evidence="9 10" id="KW-0119">Carbohydrate metabolism</keyword>
<name>A0A1M7U9D6_9BRAD</name>
<dbReference type="InterPro" id="IPR013783">
    <property type="entry name" value="Ig-like_fold"/>
</dbReference>
<dbReference type="InterPro" id="IPR037439">
    <property type="entry name" value="Branching_enzy"/>
</dbReference>
<dbReference type="EMBL" id="LT670849">
    <property type="protein sequence ID" value="SHN79528.1"/>
    <property type="molecule type" value="Genomic_DNA"/>
</dbReference>
<dbReference type="SUPFAM" id="SSF51011">
    <property type="entry name" value="Glycosyl hydrolase domain"/>
    <property type="match status" value="1"/>
</dbReference>
<dbReference type="InterPro" id="IPR014756">
    <property type="entry name" value="Ig_E-set"/>
</dbReference>
<dbReference type="RefSeq" id="WP_072820396.1">
    <property type="nucleotide sequence ID" value="NZ_LT670849.1"/>
</dbReference>
<dbReference type="Gene3D" id="3.20.20.80">
    <property type="entry name" value="Glycosidases"/>
    <property type="match status" value="1"/>
</dbReference>
<dbReference type="InterPro" id="IPR006407">
    <property type="entry name" value="GlgB"/>
</dbReference>
<evidence type="ECO:0000256" key="11">
    <source>
        <dbReference type="PIRSR" id="PIRSR000463-1"/>
    </source>
</evidence>